<dbReference type="Pfam" id="PF13302">
    <property type="entry name" value="Acetyltransf_3"/>
    <property type="match status" value="1"/>
</dbReference>
<reference evidence="3 4" key="1">
    <citation type="submission" date="2016-11" db="EMBL/GenBank/DDBJ databases">
        <authorList>
            <person name="Varghese N."/>
            <person name="Submissions S."/>
        </authorList>
    </citation>
    <scope>NUCLEOTIDE SEQUENCE [LARGE SCALE GENOMIC DNA]</scope>
    <source>
        <strain evidence="3 4">CGMCC 1.12174</strain>
        <strain evidence="2 5">DSM 26351</strain>
    </source>
</reference>
<dbReference type="Gene3D" id="3.40.630.30">
    <property type="match status" value="1"/>
</dbReference>
<dbReference type="AlphaFoldDB" id="A0A1M6YAF3"/>
<dbReference type="SUPFAM" id="SSF55729">
    <property type="entry name" value="Acyl-CoA N-acyltransferases (Nat)"/>
    <property type="match status" value="1"/>
</dbReference>
<name>A0A1M6YAF3_9FLAO</name>
<keyword evidence="5" id="KW-1185">Reference proteome</keyword>
<protein>
    <submittedName>
        <fullName evidence="3">Protein N-acetyltransferase, RimJ/RimL family</fullName>
    </submittedName>
</protein>
<accession>A0A1M6YAF3</accession>
<evidence type="ECO:0000259" key="1">
    <source>
        <dbReference type="Pfam" id="PF13302"/>
    </source>
</evidence>
<dbReference type="EMBL" id="FOKU01000005">
    <property type="protein sequence ID" value="SFC06816.1"/>
    <property type="molecule type" value="Genomic_DNA"/>
</dbReference>
<proteinExistence type="predicted"/>
<dbReference type="InterPro" id="IPR000182">
    <property type="entry name" value="GNAT_dom"/>
</dbReference>
<dbReference type="RefSeq" id="WP_072881070.1">
    <property type="nucleotide sequence ID" value="NZ_FOKU01000005.1"/>
</dbReference>
<dbReference type="PANTHER" id="PTHR43610:SF1">
    <property type="entry name" value="N-ACETYLTRANSFERASE DOMAIN-CONTAINING PROTEIN"/>
    <property type="match status" value="1"/>
</dbReference>
<evidence type="ECO:0000313" key="5">
    <source>
        <dbReference type="Proteomes" id="UP000198940"/>
    </source>
</evidence>
<dbReference type="OrthoDB" id="9795199at2"/>
<dbReference type="GO" id="GO:0016747">
    <property type="term" value="F:acyltransferase activity, transferring groups other than amino-acyl groups"/>
    <property type="evidence" value="ECO:0007669"/>
    <property type="project" value="InterPro"/>
</dbReference>
<dbReference type="STRING" id="1055723.SAMN05216293_2791"/>
<feature type="domain" description="N-acetyltransferase" evidence="1">
    <location>
        <begin position="16"/>
        <end position="154"/>
    </location>
</feature>
<dbReference type="Proteomes" id="UP000198940">
    <property type="component" value="Unassembled WGS sequence"/>
</dbReference>
<sequence>MESWLHPVVLEGELVKLVPLEKSHKVDLAFAASDGNLWELWYTSVPTPATTDAYINTALLEQETGKSLPFTIVDKRTNAVVGTTRYMNVDAPNKRLEIGHTWYAKKVQRTGVNTECKYLLLKYAFENLGCVAVEFRTNFHNHPSRNAILRLGAKQDGILRNHRIDALGNLRDTVVFSILESEWKTVKTSLEFKMQRGPLH</sequence>
<evidence type="ECO:0000313" key="3">
    <source>
        <dbReference type="EMBL" id="SHL14929.1"/>
    </source>
</evidence>
<dbReference type="EMBL" id="FRAT01000007">
    <property type="protein sequence ID" value="SHL14929.1"/>
    <property type="molecule type" value="Genomic_DNA"/>
</dbReference>
<organism evidence="3 4">
    <name type="scientific">Flagellimonas taeanensis</name>
    <dbReference type="NCBI Taxonomy" id="1005926"/>
    <lineage>
        <taxon>Bacteria</taxon>
        <taxon>Pseudomonadati</taxon>
        <taxon>Bacteroidota</taxon>
        <taxon>Flavobacteriia</taxon>
        <taxon>Flavobacteriales</taxon>
        <taxon>Flavobacteriaceae</taxon>
        <taxon>Flagellimonas</taxon>
    </lineage>
</organism>
<comment type="caution">
    <text evidence="3">The sequence shown here is derived from an EMBL/GenBank/DDBJ whole genome shotgun (WGS) entry which is preliminary data.</text>
</comment>
<dbReference type="PANTHER" id="PTHR43610">
    <property type="entry name" value="BLL6696 PROTEIN"/>
    <property type="match status" value="1"/>
</dbReference>
<dbReference type="InterPro" id="IPR016181">
    <property type="entry name" value="Acyl_CoA_acyltransferase"/>
</dbReference>
<evidence type="ECO:0000313" key="2">
    <source>
        <dbReference type="EMBL" id="SFC06816.1"/>
    </source>
</evidence>
<gene>
    <name evidence="2" type="ORF">SAMN04487891_105188</name>
    <name evidence="3" type="ORF">SAMN05216293_2791</name>
</gene>
<evidence type="ECO:0000313" key="4">
    <source>
        <dbReference type="Proteomes" id="UP000184031"/>
    </source>
</evidence>
<dbReference type="Proteomes" id="UP000184031">
    <property type="component" value="Unassembled WGS sequence"/>
</dbReference>